<comment type="caution">
    <text evidence="1">The sequence shown here is derived from an EMBL/GenBank/DDBJ whole genome shotgun (WGS) entry which is preliminary data.</text>
</comment>
<accession>A0ABR1B3V8</accession>
<dbReference type="EMBL" id="JAWJWF010000004">
    <property type="protein sequence ID" value="KAK6634184.1"/>
    <property type="molecule type" value="Genomic_DNA"/>
</dbReference>
<gene>
    <name evidence="1" type="ORF">RUM44_004792</name>
</gene>
<organism evidence="1 2">
    <name type="scientific">Polyplax serrata</name>
    <name type="common">Common mouse louse</name>
    <dbReference type="NCBI Taxonomy" id="468196"/>
    <lineage>
        <taxon>Eukaryota</taxon>
        <taxon>Metazoa</taxon>
        <taxon>Ecdysozoa</taxon>
        <taxon>Arthropoda</taxon>
        <taxon>Hexapoda</taxon>
        <taxon>Insecta</taxon>
        <taxon>Pterygota</taxon>
        <taxon>Neoptera</taxon>
        <taxon>Paraneoptera</taxon>
        <taxon>Psocodea</taxon>
        <taxon>Troctomorpha</taxon>
        <taxon>Phthiraptera</taxon>
        <taxon>Anoplura</taxon>
        <taxon>Polyplacidae</taxon>
        <taxon>Polyplax</taxon>
    </lineage>
</organism>
<sequence length="74" mass="8316">MPLVCLAVIQTPKGCRRVPTSLTLATFHHQGGTVEFLRNFIILEEKFLGPFNIFKTVGPEGRFAYLHPSVRDCV</sequence>
<protein>
    <submittedName>
        <fullName evidence="1">Uncharacterized protein</fullName>
    </submittedName>
</protein>
<reference evidence="1 2" key="1">
    <citation type="submission" date="2023-09" db="EMBL/GenBank/DDBJ databases">
        <title>Genomes of two closely related lineages of the louse Polyplax serrata with different host specificities.</title>
        <authorList>
            <person name="Martinu J."/>
            <person name="Tarabai H."/>
            <person name="Stefka J."/>
            <person name="Hypsa V."/>
        </authorList>
    </citation>
    <scope>NUCLEOTIDE SEQUENCE [LARGE SCALE GENOMIC DNA]</scope>
    <source>
        <strain evidence="1">98ZLc_SE</strain>
    </source>
</reference>
<proteinExistence type="predicted"/>
<name>A0ABR1B3V8_POLSC</name>
<keyword evidence="2" id="KW-1185">Reference proteome</keyword>
<evidence type="ECO:0000313" key="2">
    <source>
        <dbReference type="Proteomes" id="UP001359485"/>
    </source>
</evidence>
<dbReference type="Proteomes" id="UP001359485">
    <property type="component" value="Unassembled WGS sequence"/>
</dbReference>
<evidence type="ECO:0000313" key="1">
    <source>
        <dbReference type="EMBL" id="KAK6634184.1"/>
    </source>
</evidence>